<organism evidence="1 2">
    <name type="scientific">Pleurotus cornucopiae</name>
    <name type="common">Cornucopia mushroom</name>
    <dbReference type="NCBI Taxonomy" id="5321"/>
    <lineage>
        <taxon>Eukaryota</taxon>
        <taxon>Fungi</taxon>
        <taxon>Dikarya</taxon>
        <taxon>Basidiomycota</taxon>
        <taxon>Agaricomycotina</taxon>
        <taxon>Agaricomycetes</taxon>
        <taxon>Agaricomycetidae</taxon>
        <taxon>Agaricales</taxon>
        <taxon>Pleurotineae</taxon>
        <taxon>Pleurotaceae</taxon>
        <taxon>Pleurotus</taxon>
    </lineage>
</organism>
<gene>
    <name evidence="1" type="ORF">CCMSSC00406_0001054</name>
</gene>
<protein>
    <submittedName>
        <fullName evidence="1">Uncharacterized protein</fullName>
    </submittedName>
</protein>
<comment type="caution">
    <text evidence="1">The sequence shown here is derived from an EMBL/GenBank/DDBJ whole genome shotgun (WGS) entry which is preliminary data.</text>
</comment>
<evidence type="ECO:0000313" key="1">
    <source>
        <dbReference type="EMBL" id="KAG9218832.1"/>
    </source>
</evidence>
<sequence>MNPPEPTPPSIVSQKVHMNATHPQDSQKMKSPETAQILLPASPSTATATPARSRRQAQKFDQPTPEQLAKLGIKVRDFAYESTLPPIRAYVPRQIQPSRLPTDPDVFGGPSEQRSVQRIIPPYPRHVRQPAYADLRALNVEASLGLVSSSQQSDYSAPSSSQPPPSYYESQASEPYIRTPTVTPNGSLQWDVEDTSAVPASQLEPNTEPELLSYADLGFRDPDETPEQLQRKASLVPTEVGSNFSSPLSSPPGSLPLIPPSSTTPAAPSPPAAPNAPPQIKQDTTHQPPPSEPLPDTASPRYYLRKRPAPPSPISAASTRPSSRVRRLPPQPTVTPPHATHPPHPPIATVQSAHAKAKPRNGYNSPRPVAVRRSTKATPVR</sequence>
<dbReference type="Proteomes" id="UP000824881">
    <property type="component" value="Unassembled WGS sequence"/>
</dbReference>
<accession>A0ACB7IKT0</accession>
<proteinExistence type="predicted"/>
<name>A0ACB7IKT0_PLECO</name>
<evidence type="ECO:0000313" key="2">
    <source>
        <dbReference type="Proteomes" id="UP000824881"/>
    </source>
</evidence>
<reference evidence="1 2" key="1">
    <citation type="journal article" date="2021" name="Appl. Environ. Microbiol.">
        <title>Genetic linkage and physical mapping for an oyster mushroom Pleurotus cornucopiae and QTL analysis for the trait cap color.</title>
        <authorList>
            <person name="Zhang Y."/>
            <person name="Gao W."/>
            <person name="Sonnenberg A."/>
            <person name="Chen Q."/>
            <person name="Zhang J."/>
            <person name="Huang C."/>
        </authorList>
    </citation>
    <scope>NUCLEOTIDE SEQUENCE [LARGE SCALE GENOMIC DNA]</scope>
    <source>
        <strain evidence="1">CCMSSC00406</strain>
    </source>
</reference>
<dbReference type="EMBL" id="WQMT02000009">
    <property type="protein sequence ID" value="KAG9218832.1"/>
    <property type="molecule type" value="Genomic_DNA"/>
</dbReference>
<keyword evidence="2" id="KW-1185">Reference proteome</keyword>